<comment type="subcellular location">
    <subcellularLocation>
        <location evidence="1">Periplasm</location>
    </subcellularLocation>
</comment>
<comment type="function">
    <text evidence="1">Involved in the assembly process of the P-ring formation. It may associate with FlgF on the rod constituting a structure essential for the P-ring assembly or may act as a modulator protein for the P-ring assembly.</text>
</comment>
<dbReference type="NCBIfam" id="TIGR03170">
    <property type="entry name" value="flgA_cterm"/>
    <property type="match status" value="1"/>
</dbReference>
<keyword evidence="4" id="KW-1185">Reference proteome</keyword>
<keyword evidence="3" id="KW-0966">Cell projection</keyword>
<reference evidence="3" key="2">
    <citation type="submission" date="2023-07" db="EMBL/GenBank/DDBJ databases">
        <authorList>
            <person name="Sun H."/>
        </authorList>
    </citation>
    <scope>NUCLEOTIDE SEQUENCE</scope>
    <source>
        <strain evidence="3">05753</strain>
    </source>
</reference>
<dbReference type="EMBL" id="JAUKWQ010000001">
    <property type="protein sequence ID" value="MDO1581011.1"/>
    <property type="molecule type" value="Genomic_DNA"/>
</dbReference>
<dbReference type="InterPro" id="IPR017585">
    <property type="entry name" value="SAF_FlgA"/>
</dbReference>
<evidence type="ECO:0000313" key="3">
    <source>
        <dbReference type="EMBL" id="MDO1581011.1"/>
    </source>
</evidence>
<evidence type="ECO:0000259" key="2">
    <source>
        <dbReference type="Pfam" id="PF13144"/>
    </source>
</evidence>
<feature type="domain" description="Flagella basal body P-ring formation protein FlgA SAF" evidence="2">
    <location>
        <begin position="36"/>
        <end position="157"/>
    </location>
</feature>
<feature type="signal peptide" evidence="1">
    <location>
        <begin position="1"/>
        <end position="31"/>
    </location>
</feature>
<keyword evidence="3" id="KW-0969">Cilium</keyword>
<accession>A0ABT8SRR2</accession>
<organism evidence="3 4">
    <name type="scientific">Rhizobium oryzicola</name>
    <dbReference type="NCBI Taxonomy" id="1232668"/>
    <lineage>
        <taxon>Bacteria</taxon>
        <taxon>Pseudomonadati</taxon>
        <taxon>Pseudomonadota</taxon>
        <taxon>Alphaproteobacteria</taxon>
        <taxon>Hyphomicrobiales</taxon>
        <taxon>Rhizobiaceae</taxon>
        <taxon>Rhizobium/Agrobacterium group</taxon>
        <taxon>Rhizobium</taxon>
    </lineage>
</organism>
<protein>
    <recommendedName>
        <fullName evidence="1">Flagella basal body P-ring formation protein FlgA</fullName>
    </recommendedName>
</protein>
<proteinExistence type="inferred from homology"/>
<dbReference type="PANTHER" id="PTHR36307">
    <property type="entry name" value="FLAGELLA BASAL BODY P-RING FORMATION PROTEIN FLGA"/>
    <property type="match status" value="1"/>
</dbReference>
<dbReference type="Proteomes" id="UP001169006">
    <property type="component" value="Unassembled WGS sequence"/>
</dbReference>
<evidence type="ECO:0000256" key="1">
    <source>
        <dbReference type="RuleBase" id="RU362063"/>
    </source>
</evidence>
<name>A0ABT8SRR2_9HYPH</name>
<sequence>MMFRRLSTILGRALAVALSASGLCMATPAGADMGMAVVPNQIIYPGQEIPANALKEVEVTNPNLAAGYASSIDQVAGMISSRTLLPGRTIQLSGLRAAYAVKRGQTVRLVFSIGNMTISAAGAPLDNAAVGDLIRVRNVDSGVTVSGTVMADGTVQVVTK</sequence>
<evidence type="ECO:0000313" key="4">
    <source>
        <dbReference type="Proteomes" id="UP001169006"/>
    </source>
</evidence>
<dbReference type="RefSeq" id="WP_302075149.1">
    <property type="nucleotide sequence ID" value="NZ_JAUKWQ010000001.1"/>
</dbReference>
<reference evidence="3" key="1">
    <citation type="journal article" date="2015" name="Int. J. Syst. Evol. Microbiol.">
        <title>Rhizobium oryzicola sp. nov., potential plant-growth-promoting endophytic bacteria isolated from rice roots.</title>
        <authorList>
            <person name="Zhang X.X."/>
            <person name="Gao J.S."/>
            <person name="Cao Y.H."/>
            <person name="Sheirdil R.A."/>
            <person name="Wang X.C."/>
            <person name="Zhang L."/>
        </authorList>
    </citation>
    <scope>NUCLEOTIDE SEQUENCE</scope>
    <source>
        <strain evidence="3">05753</strain>
    </source>
</reference>
<dbReference type="CDD" id="cd11614">
    <property type="entry name" value="SAF_CpaB_FlgA_like"/>
    <property type="match status" value="1"/>
</dbReference>
<keyword evidence="3" id="KW-0282">Flagellum</keyword>
<keyword evidence="1" id="KW-1005">Bacterial flagellum biogenesis</keyword>
<feature type="chain" id="PRO_5044987536" description="Flagella basal body P-ring formation protein FlgA" evidence="1">
    <location>
        <begin position="32"/>
        <end position="160"/>
    </location>
</feature>
<keyword evidence="1" id="KW-0732">Signal</keyword>
<comment type="caution">
    <text evidence="3">The sequence shown here is derived from an EMBL/GenBank/DDBJ whole genome shotgun (WGS) entry which is preliminary data.</text>
</comment>
<comment type="similarity">
    <text evidence="1">Belongs to the FlgA family.</text>
</comment>
<gene>
    <name evidence="3" type="primary">flgA</name>
    <name evidence="3" type="ORF">Q2T52_02790</name>
</gene>
<dbReference type="Pfam" id="PF13144">
    <property type="entry name" value="ChapFlgA"/>
    <property type="match status" value="1"/>
</dbReference>
<keyword evidence="1" id="KW-0574">Periplasm</keyword>
<dbReference type="Gene3D" id="2.30.30.760">
    <property type="match status" value="1"/>
</dbReference>
<dbReference type="InterPro" id="IPR039246">
    <property type="entry name" value="Flagellar_FlgA"/>
</dbReference>
<dbReference type="PANTHER" id="PTHR36307:SF1">
    <property type="entry name" value="FLAGELLA BASAL BODY P-RING FORMATION PROTEIN FLGA"/>
    <property type="match status" value="1"/>
</dbReference>